<keyword evidence="2" id="KW-0732">Signal</keyword>
<protein>
    <submittedName>
        <fullName evidence="4">Pilus assembly protein FimV</fullName>
    </submittedName>
</protein>
<evidence type="ECO:0000256" key="2">
    <source>
        <dbReference type="SAM" id="SignalP"/>
    </source>
</evidence>
<accession>A0A1N6RCG5</accession>
<proteinExistence type="predicted"/>
<dbReference type="Proteomes" id="UP000186819">
    <property type="component" value="Unassembled WGS sequence"/>
</dbReference>
<evidence type="ECO:0000313" key="5">
    <source>
        <dbReference type="Proteomes" id="UP000186819"/>
    </source>
</evidence>
<dbReference type="AlphaFoldDB" id="A0A1N6RCG5"/>
<feature type="signal peptide" evidence="2">
    <location>
        <begin position="1"/>
        <end position="24"/>
    </location>
</feature>
<reference evidence="5" key="1">
    <citation type="submission" date="2017-01" db="EMBL/GenBank/DDBJ databases">
        <authorList>
            <person name="Varghese N."/>
            <person name="Submissions S."/>
        </authorList>
    </citation>
    <scope>NUCLEOTIDE SEQUENCE [LARGE SCALE GENOMIC DNA]</scope>
    <source>
        <strain evidence="5">ATCC 51758</strain>
    </source>
</reference>
<feature type="chain" id="PRO_5013201509" evidence="2">
    <location>
        <begin position="25"/>
        <end position="938"/>
    </location>
</feature>
<dbReference type="InterPro" id="IPR038440">
    <property type="entry name" value="FimV_C_sf"/>
</dbReference>
<feature type="compositionally biased region" description="Polar residues" evidence="1">
    <location>
        <begin position="488"/>
        <end position="503"/>
    </location>
</feature>
<feature type="region of interest" description="Disordered" evidence="1">
    <location>
        <begin position="369"/>
        <end position="426"/>
    </location>
</feature>
<evidence type="ECO:0000313" key="4">
    <source>
        <dbReference type="EMBL" id="SIQ26523.1"/>
    </source>
</evidence>
<dbReference type="NCBIfam" id="TIGR03504">
    <property type="entry name" value="FimV_Cterm"/>
    <property type="match status" value="1"/>
</dbReference>
<feature type="compositionally biased region" description="Low complexity" evidence="1">
    <location>
        <begin position="369"/>
        <end position="411"/>
    </location>
</feature>
<feature type="region of interest" description="Disordered" evidence="1">
    <location>
        <begin position="468"/>
        <end position="503"/>
    </location>
</feature>
<dbReference type="STRING" id="34027.SAMN05421829_103179"/>
<dbReference type="NCBIfam" id="TIGR03505">
    <property type="entry name" value="FimV_core"/>
    <property type="match status" value="1"/>
</dbReference>
<dbReference type="InterPro" id="IPR020011">
    <property type="entry name" value="FimV_C"/>
</dbReference>
<name>A0A1N6RCG5_9RHOO</name>
<gene>
    <name evidence="4" type="ORF">SAMN05421829_103179</name>
</gene>
<evidence type="ECO:0000259" key="3">
    <source>
        <dbReference type="Pfam" id="PF25800"/>
    </source>
</evidence>
<feature type="domain" description="FimV N-terminal" evidence="3">
    <location>
        <begin position="25"/>
        <end position="129"/>
    </location>
</feature>
<dbReference type="Gene3D" id="1.20.58.2200">
    <property type="match status" value="1"/>
</dbReference>
<dbReference type="Pfam" id="PF25800">
    <property type="entry name" value="FimV_N"/>
    <property type="match status" value="1"/>
</dbReference>
<organism evidence="4 5">
    <name type="scientific">Aromatoleum tolulyticum</name>
    <dbReference type="NCBI Taxonomy" id="34027"/>
    <lineage>
        <taxon>Bacteria</taxon>
        <taxon>Pseudomonadati</taxon>
        <taxon>Pseudomonadota</taxon>
        <taxon>Betaproteobacteria</taxon>
        <taxon>Rhodocyclales</taxon>
        <taxon>Rhodocyclaceae</taxon>
        <taxon>Aromatoleum</taxon>
    </lineage>
</organism>
<evidence type="ECO:0000256" key="1">
    <source>
        <dbReference type="SAM" id="MobiDB-lite"/>
    </source>
</evidence>
<dbReference type="InterPro" id="IPR057840">
    <property type="entry name" value="FimV_N"/>
</dbReference>
<dbReference type="OrthoDB" id="5298707at2"/>
<keyword evidence="5" id="KW-1185">Reference proteome</keyword>
<dbReference type="EMBL" id="FTMD01000003">
    <property type="protein sequence ID" value="SIQ26523.1"/>
    <property type="molecule type" value="Genomic_DNA"/>
</dbReference>
<dbReference type="InterPro" id="IPR020012">
    <property type="entry name" value="LysM_FimV"/>
</dbReference>
<sequence>MMKTSIKASLIATAIAMFPLGSNAAGLGSIHVFSGIGQPLRAEVELNASNEELQSLSARVAPLEAFRQASLQYTAAISGLRFAVERRGSRSVVKITSDRPFNDPFVDLLIELNWASGRLMREYTFLLDPVPAGAPAPAVGRGAAPVAAPLAAPAASVQRRAPVANQAPVAGQAAGTGGERHEIRKGDTLHRIAEANRPEGASLDQMLIALFRENPEAFDGNNINRLRTGAIVNVPSDARVREIDPGQARREVQAQSADFAAYRRKLAGAVAARPVAGESAPSRSDAGTIVPKVDEPARPVAGDQVKVSGAPAEPGADKARLARLQALEEELVARDKALEEANSRVAALEANVKQMQELLNLRSESMAQLQQQATAAPSAAAQEPAAASSAPAQQPPAAESQQAAPVQEQAPVPAPAPKSAPAPVQAPAAVEEPGFVQSLLGDPAVLAGGGGILALLLAYVGIKARQRRRQDEDHGVESVASAFPPPTNSVFGATGGQSVNTGESSVLHTDFSQSGLSAIDTDEGVDPVAEADVYMAYGRDAQAEEILLDALKTDTTRMAIYVKLLEIYAQRKNLKAFENTATDLYSRTGGEGGDWEKAAEMGRRLDPENPLYRASAASGIPTAGFAAGATVAAGLAAATHSGASDTSFAAAGPAVRESPSTEMPVDAGIEALPEVDAGALDFDLDAGLDLGAVAAAEAPMPQLDAVPPAEIAAQPLEAAASFDLDVGGITGEPVETEPVSQPAADPMLATVIGQGMDFAAADQALEFDLAPDLDVAPVSVSGEVSLNETVISANSAPAASGNGSADDLEKTSFDSSLLDFDFNLDGGANQPAASSPGLDLAGIDLNLEATSSMPLTPAAEAAEIPDIGDVVGSAGEASAGGLAPDADVVEEVNTKLELARAYEEMGDTEGARELVQEVLREGSAAQREAAARLAERLG</sequence>